<feature type="non-terminal residue" evidence="2">
    <location>
        <position position="1"/>
    </location>
</feature>
<gene>
    <name evidence="2" type="ORF">AVDCRST_MAG91-851</name>
</gene>
<sequence>APHHAKDRQASAAYGAAPDAVRTRGARRSLLRRRPQARPRTGTRHGRPHRGVHRGPGGERV</sequence>
<proteinExistence type="predicted"/>
<evidence type="ECO:0000313" key="2">
    <source>
        <dbReference type="EMBL" id="CAA9497078.1"/>
    </source>
</evidence>
<accession>A0A6J4SIT0</accession>
<evidence type="ECO:0000256" key="1">
    <source>
        <dbReference type="SAM" id="MobiDB-lite"/>
    </source>
</evidence>
<feature type="compositionally biased region" description="Basic residues" evidence="1">
    <location>
        <begin position="24"/>
        <end position="53"/>
    </location>
</feature>
<name>A0A6J4SIT0_9SPHN</name>
<dbReference type="AlphaFoldDB" id="A0A6J4SIT0"/>
<protein>
    <submittedName>
        <fullName evidence="2">Uncharacterized protein</fullName>
    </submittedName>
</protein>
<organism evidence="2">
    <name type="scientific">uncultured Sphingomonadaceae bacterium</name>
    <dbReference type="NCBI Taxonomy" id="169976"/>
    <lineage>
        <taxon>Bacteria</taxon>
        <taxon>Pseudomonadati</taxon>
        <taxon>Pseudomonadota</taxon>
        <taxon>Alphaproteobacteria</taxon>
        <taxon>Sphingomonadales</taxon>
        <taxon>Sphingomonadaceae</taxon>
        <taxon>environmental samples</taxon>
    </lineage>
</organism>
<reference evidence="2" key="1">
    <citation type="submission" date="2020-02" db="EMBL/GenBank/DDBJ databases">
        <authorList>
            <person name="Meier V. D."/>
        </authorList>
    </citation>
    <scope>NUCLEOTIDE SEQUENCE</scope>
    <source>
        <strain evidence="2">AVDCRST_MAG91</strain>
    </source>
</reference>
<dbReference type="EMBL" id="CADCVX010000193">
    <property type="protein sequence ID" value="CAA9497078.1"/>
    <property type="molecule type" value="Genomic_DNA"/>
</dbReference>
<feature type="non-terminal residue" evidence="2">
    <location>
        <position position="61"/>
    </location>
</feature>
<feature type="region of interest" description="Disordered" evidence="1">
    <location>
        <begin position="1"/>
        <end position="61"/>
    </location>
</feature>